<organism evidence="1">
    <name type="scientific">marine metagenome</name>
    <dbReference type="NCBI Taxonomy" id="408172"/>
    <lineage>
        <taxon>unclassified sequences</taxon>
        <taxon>metagenomes</taxon>
        <taxon>ecological metagenomes</taxon>
    </lineage>
</organism>
<accession>A0A381XZ29</accession>
<gene>
    <name evidence="1" type="ORF">METZ01_LOCUS122862</name>
</gene>
<sequence length="65" mass="7803">MLVELMISVGADNGEYNFNRKQYSICIHSMECISWMDPEKFLNVLEMGFRMSYFYVYPQYDKPTK</sequence>
<protein>
    <submittedName>
        <fullName evidence="1">Uncharacterized protein</fullName>
    </submittedName>
</protein>
<dbReference type="EMBL" id="UINC01016898">
    <property type="protein sequence ID" value="SVA70008.1"/>
    <property type="molecule type" value="Genomic_DNA"/>
</dbReference>
<evidence type="ECO:0000313" key="1">
    <source>
        <dbReference type="EMBL" id="SVA70008.1"/>
    </source>
</evidence>
<proteinExistence type="predicted"/>
<dbReference type="AlphaFoldDB" id="A0A381XZ29"/>
<reference evidence="1" key="1">
    <citation type="submission" date="2018-05" db="EMBL/GenBank/DDBJ databases">
        <authorList>
            <person name="Lanie J.A."/>
            <person name="Ng W.-L."/>
            <person name="Kazmierczak K.M."/>
            <person name="Andrzejewski T.M."/>
            <person name="Davidsen T.M."/>
            <person name="Wayne K.J."/>
            <person name="Tettelin H."/>
            <person name="Glass J.I."/>
            <person name="Rusch D."/>
            <person name="Podicherti R."/>
            <person name="Tsui H.-C.T."/>
            <person name="Winkler M.E."/>
        </authorList>
    </citation>
    <scope>NUCLEOTIDE SEQUENCE</scope>
</reference>
<name>A0A381XZ29_9ZZZZ</name>